<gene>
    <name evidence="1" type="ORF">C0V82_04220</name>
</gene>
<dbReference type="RefSeq" id="WP_102111251.1">
    <property type="nucleotide sequence ID" value="NZ_BMGN01000003.1"/>
</dbReference>
<dbReference type="InterPro" id="IPR007523">
    <property type="entry name" value="NDUFAF3/AAMDC"/>
</dbReference>
<dbReference type="OrthoDB" id="7351393at2"/>
<accession>A0A2K9N8V9</accession>
<keyword evidence="2" id="KW-1185">Reference proteome</keyword>
<dbReference type="Gene3D" id="3.40.1230.10">
    <property type="entry name" value="MTH938-like"/>
    <property type="match status" value="1"/>
</dbReference>
<dbReference type="PANTHER" id="PTHR21192">
    <property type="entry name" value="NUCLEAR PROTEIN E3-3"/>
    <property type="match status" value="1"/>
</dbReference>
<dbReference type="Proteomes" id="UP000234752">
    <property type="component" value="Chromosome eg_1"/>
</dbReference>
<dbReference type="Pfam" id="PF04430">
    <property type="entry name" value="DUF498"/>
    <property type="match status" value="1"/>
</dbReference>
<dbReference type="EMBL" id="CP025611">
    <property type="protein sequence ID" value="AUN29524.1"/>
    <property type="molecule type" value="Genomic_DNA"/>
</dbReference>
<proteinExistence type="predicted"/>
<dbReference type="AlphaFoldDB" id="A0A2K9N8V9"/>
<evidence type="ECO:0000313" key="2">
    <source>
        <dbReference type="Proteomes" id="UP000234752"/>
    </source>
</evidence>
<protein>
    <submittedName>
        <fullName evidence="1">Uncharacterized protein</fullName>
    </submittedName>
</protein>
<dbReference type="CDD" id="cd00248">
    <property type="entry name" value="Mth938-like"/>
    <property type="match status" value="1"/>
</dbReference>
<dbReference type="InterPro" id="IPR036748">
    <property type="entry name" value="MTH938-like_sf"/>
</dbReference>
<name>A0A2K9N8V9_9PROT</name>
<evidence type="ECO:0000313" key="1">
    <source>
        <dbReference type="EMBL" id="AUN29524.1"/>
    </source>
</evidence>
<dbReference type="SUPFAM" id="SSF64076">
    <property type="entry name" value="MTH938-like"/>
    <property type="match status" value="1"/>
</dbReference>
<reference evidence="1 2" key="1">
    <citation type="submission" date="2017-12" db="EMBL/GenBank/DDBJ databases">
        <title>Genomes of bacteria within cyanobacterial aggregates.</title>
        <authorList>
            <person name="Cai H."/>
        </authorList>
    </citation>
    <scope>NUCLEOTIDE SEQUENCE [LARGE SCALE GENOMIC DNA]</scope>
    <source>
        <strain evidence="1 2">TH16</strain>
    </source>
</reference>
<dbReference type="PANTHER" id="PTHR21192:SF2">
    <property type="entry name" value="NADH DEHYDROGENASE [UBIQUINONE] 1 ALPHA SUBCOMPLEX ASSEMBLY FACTOR 3"/>
    <property type="match status" value="1"/>
</dbReference>
<sequence length="125" mass="13419">MVDITPIIPADRQVIDTYAPGRFRVSNVVHEGAVIVFPDRSIAWDVPGFADLTADHFAAVLAADPKPDVLLLGSGARMQLLPSALRKTLREQGLVVDVMDSPAACRTYNVLLAEGRRVAAALLTV</sequence>
<dbReference type="KEGG" id="ncb:C0V82_04220"/>
<organism evidence="1 2">
    <name type="scientific">Niveispirillum cyanobacteriorum</name>
    <dbReference type="NCBI Taxonomy" id="1612173"/>
    <lineage>
        <taxon>Bacteria</taxon>
        <taxon>Pseudomonadati</taxon>
        <taxon>Pseudomonadota</taxon>
        <taxon>Alphaproteobacteria</taxon>
        <taxon>Rhodospirillales</taxon>
        <taxon>Azospirillaceae</taxon>
        <taxon>Niveispirillum</taxon>
    </lineage>
</organism>